<sequence length="221" mass="24351">MVTSDARVGSVRRGQECDNWFPSARATVINTSIVLDTLRRTAEFLQPIAHHNINQNSPNPNLALLAAVDLPTCSPILKLQPLQHNNFCSHQGSMGLQHLPCSHSSPLLTMVLKCGQTVDLNRQRFSGQLSAVASTAELYFKRSELKDGVDSRFWTRCSARNLDTVPMNFYQATPRHSSVVFMSAEKVSKIGASPAFPTSGLSPILSWEGSRLPEQIHTIPN</sequence>
<protein>
    <submittedName>
        <fullName evidence="1">Uncharacterized protein</fullName>
    </submittedName>
</protein>
<dbReference type="EMBL" id="JAWDGP010005248">
    <property type="protein sequence ID" value="KAK3758672.1"/>
    <property type="molecule type" value="Genomic_DNA"/>
</dbReference>
<reference evidence="1" key="1">
    <citation type="journal article" date="2023" name="G3 (Bethesda)">
        <title>A reference genome for the long-term kleptoplast-retaining sea slug Elysia crispata morphotype clarki.</title>
        <authorList>
            <person name="Eastman K.E."/>
            <person name="Pendleton A.L."/>
            <person name="Shaikh M.A."/>
            <person name="Suttiyut T."/>
            <person name="Ogas R."/>
            <person name="Tomko P."/>
            <person name="Gavelis G."/>
            <person name="Widhalm J.R."/>
            <person name="Wisecaver J.H."/>
        </authorList>
    </citation>
    <scope>NUCLEOTIDE SEQUENCE</scope>
    <source>
        <strain evidence="1">ECLA1</strain>
    </source>
</reference>
<evidence type="ECO:0000313" key="1">
    <source>
        <dbReference type="EMBL" id="KAK3758672.1"/>
    </source>
</evidence>
<proteinExistence type="predicted"/>
<evidence type="ECO:0000313" key="2">
    <source>
        <dbReference type="Proteomes" id="UP001283361"/>
    </source>
</evidence>
<comment type="caution">
    <text evidence="1">The sequence shown here is derived from an EMBL/GenBank/DDBJ whole genome shotgun (WGS) entry which is preliminary data.</text>
</comment>
<dbReference type="Proteomes" id="UP001283361">
    <property type="component" value="Unassembled WGS sequence"/>
</dbReference>
<gene>
    <name evidence="1" type="ORF">RRG08_016641</name>
</gene>
<organism evidence="1 2">
    <name type="scientific">Elysia crispata</name>
    <name type="common">lettuce slug</name>
    <dbReference type="NCBI Taxonomy" id="231223"/>
    <lineage>
        <taxon>Eukaryota</taxon>
        <taxon>Metazoa</taxon>
        <taxon>Spiralia</taxon>
        <taxon>Lophotrochozoa</taxon>
        <taxon>Mollusca</taxon>
        <taxon>Gastropoda</taxon>
        <taxon>Heterobranchia</taxon>
        <taxon>Euthyneura</taxon>
        <taxon>Panpulmonata</taxon>
        <taxon>Sacoglossa</taxon>
        <taxon>Placobranchoidea</taxon>
        <taxon>Plakobranchidae</taxon>
        <taxon>Elysia</taxon>
    </lineage>
</organism>
<dbReference type="AlphaFoldDB" id="A0AAE1D635"/>
<name>A0AAE1D635_9GAST</name>
<accession>A0AAE1D635</accession>
<keyword evidence="2" id="KW-1185">Reference proteome</keyword>